<dbReference type="AlphaFoldDB" id="A0A3A1YUE6"/>
<evidence type="ECO:0000256" key="1">
    <source>
        <dbReference type="SAM" id="MobiDB-lite"/>
    </source>
</evidence>
<comment type="caution">
    <text evidence="2">The sequence shown here is derived from an EMBL/GenBank/DDBJ whole genome shotgun (WGS) entry which is preliminary data.</text>
</comment>
<feature type="region of interest" description="Disordered" evidence="1">
    <location>
        <begin position="1"/>
        <end position="22"/>
    </location>
</feature>
<sequence>MKKTTSTEHAGRTPGSGLGKLQVPTPRILESLVGNLMIDSEERGWDLLEIGRRFQDLIDLGHSQRSVLNVVGEQKPRIKRALVLANAPSEVIDLYKSGACKNTTSLLCLAQVYRYDPTLFKQLCKKAKDGALSNVEAMTAAQASLSWHRATAKRMDKVPYKPRMQL</sequence>
<dbReference type="EMBL" id="NQYH01000005">
    <property type="protein sequence ID" value="RIY41141.1"/>
    <property type="molecule type" value="Genomic_DNA"/>
</dbReference>
<feature type="compositionally biased region" description="Basic and acidic residues" evidence="1">
    <location>
        <begin position="1"/>
        <end position="11"/>
    </location>
</feature>
<reference evidence="2 3" key="1">
    <citation type="submission" date="2017-08" db="EMBL/GenBank/DDBJ databases">
        <title>Pusillimonas indicus sp. nov., a member of the family Alcaligenaceae isolated from surface seawater.</title>
        <authorList>
            <person name="Li J."/>
        </authorList>
    </citation>
    <scope>NUCLEOTIDE SEQUENCE [LARGE SCALE GENOMIC DNA]</scope>
    <source>
        <strain evidence="2 3">L52-1-41</strain>
    </source>
</reference>
<organism evidence="2 3">
    <name type="scientific">Neopusillimonas maritima</name>
    <dbReference type="NCBI Taxonomy" id="2026239"/>
    <lineage>
        <taxon>Bacteria</taxon>
        <taxon>Pseudomonadati</taxon>
        <taxon>Pseudomonadota</taxon>
        <taxon>Betaproteobacteria</taxon>
        <taxon>Burkholderiales</taxon>
        <taxon>Alcaligenaceae</taxon>
        <taxon>Neopusillimonas</taxon>
    </lineage>
</organism>
<gene>
    <name evidence="2" type="ORF">CJP73_08325</name>
</gene>
<proteinExistence type="predicted"/>
<evidence type="ECO:0000313" key="3">
    <source>
        <dbReference type="Proteomes" id="UP000266206"/>
    </source>
</evidence>
<evidence type="ECO:0000313" key="2">
    <source>
        <dbReference type="EMBL" id="RIY41141.1"/>
    </source>
</evidence>
<protein>
    <submittedName>
        <fullName evidence="2">Uncharacterized protein</fullName>
    </submittedName>
</protein>
<name>A0A3A1YUE6_9BURK</name>
<dbReference type="Gene3D" id="1.10.10.2830">
    <property type="match status" value="1"/>
</dbReference>
<dbReference type="SUPFAM" id="SSF109709">
    <property type="entry name" value="KorB DNA-binding domain-like"/>
    <property type="match status" value="1"/>
</dbReference>
<accession>A0A3A1YUE6</accession>
<dbReference type="Proteomes" id="UP000266206">
    <property type="component" value="Unassembled WGS sequence"/>
</dbReference>
<dbReference type="RefSeq" id="WP_119516131.1">
    <property type="nucleotide sequence ID" value="NZ_NQYH01000005.1"/>
</dbReference>